<feature type="transmembrane region" description="Helical" evidence="1">
    <location>
        <begin position="12"/>
        <end position="32"/>
    </location>
</feature>
<keyword evidence="1" id="KW-0812">Transmembrane</keyword>
<dbReference type="Proteomes" id="UP000295252">
    <property type="component" value="Unassembled WGS sequence"/>
</dbReference>
<evidence type="ECO:0000313" key="2">
    <source>
        <dbReference type="EMBL" id="CDP19261.1"/>
    </source>
</evidence>
<proteinExistence type="predicted"/>
<dbReference type="AlphaFoldDB" id="A0A068VEX5"/>
<organism evidence="2 3">
    <name type="scientific">Coffea canephora</name>
    <name type="common">Robusta coffee</name>
    <dbReference type="NCBI Taxonomy" id="49390"/>
    <lineage>
        <taxon>Eukaryota</taxon>
        <taxon>Viridiplantae</taxon>
        <taxon>Streptophyta</taxon>
        <taxon>Embryophyta</taxon>
        <taxon>Tracheophyta</taxon>
        <taxon>Spermatophyta</taxon>
        <taxon>Magnoliopsida</taxon>
        <taxon>eudicotyledons</taxon>
        <taxon>Gunneridae</taxon>
        <taxon>Pentapetalae</taxon>
        <taxon>asterids</taxon>
        <taxon>lamiids</taxon>
        <taxon>Gentianales</taxon>
        <taxon>Rubiaceae</taxon>
        <taxon>Ixoroideae</taxon>
        <taxon>Gardenieae complex</taxon>
        <taxon>Bertiereae - Coffeeae clade</taxon>
        <taxon>Coffeeae</taxon>
        <taxon>Coffea</taxon>
    </lineage>
</organism>
<keyword evidence="1" id="KW-1133">Transmembrane helix</keyword>
<protein>
    <submittedName>
        <fullName evidence="2">DH200=94 genomic scaffold, scaffold_395</fullName>
    </submittedName>
</protein>
<gene>
    <name evidence="2" type="ORF">GSCOC_T00001088001</name>
</gene>
<accession>A0A068VEX5</accession>
<name>A0A068VEX5_COFCA</name>
<dbReference type="EMBL" id="HG739479">
    <property type="protein sequence ID" value="CDP19261.1"/>
    <property type="molecule type" value="Genomic_DNA"/>
</dbReference>
<keyword evidence="1" id="KW-0472">Membrane</keyword>
<keyword evidence="3" id="KW-1185">Reference proteome</keyword>
<sequence length="62" mass="7716">MNERTYPFHVWFLVNVVINLCIFDVHTLFWIGNVYKFRYKFWIVALFILVILFQFHLKGLYE</sequence>
<evidence type="ECO:0000313" key="3">
    <source>
        <dbReference type="Proteomes" id="UP000295252"/>
    </source>
</evidence>
<feature type="transmembrane region" description="Helical" evidence="1">
    <location>
        <begin position="39"/>
        <end position="57"/>
    </location>
</feature>
<evidence type="ECO:0000256" key="1">
    <source>
        <dbReference type="SAM" id="Phobius"/>
    </source>
</evidence>
<reference evidence="3" key="1">
    <citation type="journal article" date="2014" name="Science">
        <title>The coffee genome provides insight into the convergent evolution of caffeine biosynthesis.</title>
        <authorList>
            <person name="Denoeud F."/>
            <person name="Carretero-Paulet L."/>
            <person name="Dereeper A."/>
            <person name="Droc G."/>
            <person name="Guyot R."/>
            <person name="Pietrella M."/>
            <person name="Zheng C."/>
            <person name="Alberti A."/>
            <person name="Anthony F."/>
            <person name="Aprea G."/>
            <person name="Aury J.M."/>
            <person name="Bento P."/>
            <person name="Bernard M."/>
            <person name="Bocs S."/>
            <person name="Campa C."/>
            <person name="Cenci A."/>
            <person name="Combes M.C."/>
            <person name="Crouzillat D."/>
            <person name="Da Silva C."/>
            <person name="Daddiego L."/>
            <person name="De Bellis F."/>
            <person name="Dussert S."/>
            <person name="Garsmeur O."/>
            <person name="Gayraud T."/>
            <person name="Guignon V."/>
            <person name="Jahn K."/>
            <person name="Jamilloux V."/>
            <person name="Joet T."/>
            <person name="Labadie K."/>
            <person name="Lan T."/>
            <person name="Leclercq J."/>
            <person name="Lepelley M."/>
            <person name="Leroy T."/>
            <person name="Li L.T."/>
            <person name="Librado P."/>
            <person name="Lopez L."/>
            <person name="Munoz A."/>
            <person name="Noel B."/>
            <person name="Pallavicini A."/>
            <person name="Perrotta G."/>
            <person name="Poncet V."/>
            <person name="Pot D."/>
            <person name="Priyono X."/>
            <person name="Rigoreau M."/>
            <person name="Rouard M."/>
            <person name="Rozas J."/>
            <person name="Tranchant-Dubreuil C."/>
            <person name="VanBuren R."/>
            <person name="Zhang Q."/>
            <person name="Andrade A.C."/>
            <person name="Argout X."/>
            <person name="Bertrand B."/>
            <person name="de Kochko A."/>
            <person name="Graziosi G."/>
            <person name="Henry R.J."/>
            <person name="Jayarama X."/>
            <person name="Ming R."/>
            <person name="Nagai C."/>
            <person name="Rounsley S."/>
            <person name="Sankoff D."/>
            <person name="Giuliano G."/>
            <person name="Albert V.A."/>
            <person name="Wincker P."/>
            <person name="Lashermes P."/>
        </authorList>
    </citation>
    <scope>NUCLEOTIDE SEQUENCE [LARGE SCALE GENOMIC DNA]</scope>
    <source>
        <strain evidence="3">cv. DH200-94</strain>
    </source>
</reference>
<dbReference type="Gramene" id="CDP19261">
    <property type="protein sequence ID" value="CDP19261"/>
    <property type="gene ID" value="GSCOC_T00001088001"/>
</dbReference>
<dbReference type="InParanoid" id="A0A068VEX5"/>